<comment type="similarity">
    <text evidence="2 8 9">Belongs to the peptidase S8 family.</text>
</comment>
<dbReference type="RefSeq" id="WP_025248826.1">
    <property type="nucleotide sequence ID" value="NZ_CP007032.1"/>
</dbReference>
<feature type="active site" description="Charge relay system" evidence="7 8">
    <location>
        <position position="203"/>
    </location>
</feature>
<dbReference type="KEGG" id="dmt:DESME_14410"/>
<dbReference type="GO" id="GO:0004252">
    <property type="term" value="F:serine-type endopeptidase activity"/>
    <property type="evidence" value="ECO:0007669"/>
    <property type="project" value="UniProtKB-UniRule"/>
</dbReference>
<accession>W0EBE3</accession>
<evidence type="ECO:0000256" key="5">
    <source>
        <dbReference type="ARBA" id="ARBA00022801"/>
    </source>
</evidence>
<dbReference type="InterPro" id="IPR050131">
    <property type="entry name" value="Peptidase_S8_subtilisin-like"/>
</dbReference>
<feature type="active site" description="Charge relay system" evidence="7 8">
    <location>
        <position position="167"/>
    </location>
</feature>
<sequence length="855" mass="89444">MFKMLNKGLGLGLSLILLFGSVPGSTAAQVSLQTSDSEKTLVNPSLLDAEGQIQGPEGRLIVKLSPGTSPEAIAQSVQAELARKGPLQYITLALEPSRIEEVMTKLKAIPDVLSVSPSQQMKISSSVASTAVTDPYYSQQWGLTQAQVPKAWDLGATGDGIIVAIIDTGVDVGHPDLQGNLVPGYNAITGQTGLTATQDNNGHGTHVAGIVGAERDGSGIIGVAYQSKIMPIKAMDRHGEGSDDVIADGIVWAANHGAKIINLSIGTDTQAEILYEAIQYANDQGCLIIAAGGNKDEQSNFKTITFPAADPQVLAVTATDKADQLASFSLTGPNASLAAPGTDILSDYWQDGSGYATSDGTSMASPFVAGVAALVWSQHPDFSASQVRQDLEDSALDLGPVGRDSSFGYGRVDAYWAVKFAAEKAILSAPAQVSWAGGIVQGDPTQTSAQVEIPSRAFGTDQKQTIQLSMNTTTGAVSLPAGVNPVGEPLELAWEASPPVQKYLQLSLSTDPESFAPDSNRFLYIYHWSGTRWLKVGGGMNSGTVTVGITEPGIYQLGSALLPQVTRLAGADRIETALQISQVGFPDGADTVLLARAEDFPDALAGAPLAYKKHAPILLTNSTTLPESVLTEIQRLNPQQILLLGGTGAVSAEIETELQSQYSVRRLGGANRYATAQQIANELGMTGEAVVVNGDNFPDAISMSSIAAQYGVPILLTAVNDLPQETDQLLRQLAVTGTVVVGGKGVISTHTFELLPNSFRLAGQDRYATAAQVLKAFPPQGGMTFLATGENFPDALTGGVFAALNSTNLVLVSPTGLNGGEQNVLQGWSGKKVFAFGGKGVVSDSLLDQIQRMLQ</sequence>
<dbReference type="Gene3D" id="3.40.50.12090">
    <property type="match status" value="2"/>
</dbReference>
<dbReference type="GO" id="GO:0006508">
    <property type="term" value="P:proteolysis"/>
    <property type="evidence" value="ECO:0007669"/>
    <property type="project" value="UniProtKB-KW"/>
</dbReference>
<evidence type="ECO:0000256" key="10">
    <source>
        <dbReference type="SAM" id="SignalP"/>
    </source>
</evidence>
<evidence type="ECO:0000313" key="13">
    <source>
        <dbReference type="Proteomes" id="UP000010847"/>
    </source>
</evidence>
<dbReference type="eggNOG" id="COG1404">
    <property type="taxonomic scope" value="Bacteria"/>
</dbReference>
<dbReference type="InterPro" id="IPR000209">
    <property type="entry name" value="Peptidase_S8/S53_dom"/>
</dbReference>
<dbReference type="AlphaFoldDB" id="W0EBE3"/>
<evidence type="ECO:0000256" key="9">
    <source>
        <dbReference type="RuleBase" id="RU003355"/>
    </source>
</evidence>
<evidence type="ECO:0000313" key="12">
    <source>
        <dbReference type="EMBL" id="AHF08087.1"/>
    </source>
</evidence>
<evidence type="ECO:0000256" key="2">
    <source>
        <dbReference type="ARBA" id="ARBA00011073"/>
    </source>
</evidence>
<evidence type="ECO:0000256" key="8">
    <source>
        <dbReference type="PROSITE-ProRule" id="PRU01240"/>
    </source>
</evidence>
<feature type="domain" description="Peptidase S8/S53" evidence="11">
    <location>
        <begin position="158"/>
        <end position="410"/>
    </location>
</feature>
<dbReference type="PROSITE" id="PS51892">
    <property type="entry name" value="SUBTILASE"/>
    <property type="match status" value="1"/>
</dbReference>
<dbReference type="PROSITE" id="PS00137">
    <property type="entry name" value="SUBTILASE_HIS"/>
    <property type="match status" value="1"/>
</dbReference>
<dbReference type="GO" id="GO:0005576">
    <property type="term" value="C:extracellular region"/>
    <property type="evidence" value="ECO:0007669"/>
    <property type="project" value="UniProtKB-SubCell"/>
</dbReference>
<dbReference type="PANTHER" id="PTHR43806:SF11">
    <property type="entry name" value="CEREVISIN-RELATED"/>
    <property type="match status" value="1"/>
</dbReference>
<dbReference type="InterPro" id="IPR023828">
    <property type="entry name" value="Peptidase_S8_Ser-AS"/>
</dbReference>
<dbReference type="InterPro" id="IPR034084">
    <property type="entry name" value="Thermitase-like_dom"/>
</dbReference>
<dbReference type="InterPro" id="IPR007253">
    <property type="entry name" value="Cell_wall-bd_2"/>
</dbReference>
<evidence type="ECO:0000256" key="3">
    <source>
        <dbReference type="ARBA" id="ARBA00022525"/>
    </source>
</evidence>
<dbReference type="InterPro" id="IPR015500">
    <property type="entry name" value="Peptidase_S8_subtilisin-rel"/>
</dbReference>
<dbReference type="PROSITE" id="PS00136">
    <property type="entry name" value="SUBTILASE_ASP"/>
    <property type="match status" value="1"/>
</dbReference>
<dbReference type="InterPro" id="IPR022398">
    <property type="entry name" value="Peptidase_S8_His-AS"/>
</dbReference>
<keyword evidence="5 8" id="KW-0378">Hydrolase</keyword>
<dbReference type="PROSITE" id="PS00138">
    <property type="entry name" value="SUBTILASE_SER"/>
    <property type="match status" value="1"/>
</dbReference>
<evidence type="ECO:0000259" key="11">
    <source>
        <dbReference type="Pfam" id="PF00082"/>
    </source>
</evidence>
<keyword evidence="3" id="KW-0964">Secreted</keyword>
<gene>
    <name evidence="12" type="ORF">DESME_14410</name>
</gene>
<evidence type="ECO:0000256" key="4">
    <source>
        <dbReference type="ARBA" id="ARBA00022670"/>
    </source>
</evidence>
<dbReference type="PRINTS" id="PR00723">
    <property type="entry name" value="SUBTILISIN"/>
</dbReference>
<comment type="subcellular location">
    <subcellularLocation>
        <location evidence="1">Secreted</location>
    </subcellularLocation>
</comment>
<dbReference type="InterPro" id="IPR023827">
    <property type="entry name" value="Peptidase_S8_Asp-AS"/>
</dbReference>
<dbReference type="STRING" id="871968.DESME_14410"/>
<keyword evidence="13" id="KW-1185">Reference proteome</keyword>
<protein>
    <submittedName>
        <fullName evidence="12">Peptidase</fullName>
    </submittedName>
</protein>
<dbReference type="SUPFAM" id="SSF52743">
    <property type="entry name" value="Subtilisin-like"/>
    <property type="match status" value="1"/>
</dbReference>
<dbReference type="Pfam" id="PF00082">
    <property type="entry name" value="Peptidase_S8"/>
    <property type="match status" value="1"/>
</dbReference>
<dbReference type="HOGENOM" id="CLU_336729_0_0_9"/>
<organism evidence="12 13">
    <name type="scientific">Desulfitobacterium metallireducens DSM 15288</name>
    <dbReference type="NCBI Taxonomy" id="871968"/>
    <lineage>
        <taxon>Bacteria</taxon>
        <taxon>Bacillati</taxon>
        <taxon>Bacillota</taxon>
        <taxon>Clostridia</taxon>
        <taxon>Eubacteriales</taxon>
        <taxon>Desulfitobacteriaceae</taxon>
        <taxon>Desulfitobacterium</taxon>
    </lineage>
</organism>
<feature type="chain" id="PRO_5004788572" evidence="10">
    <location>
        <begin position="28"/>
        <end position="855"/>
    </location>
</feature>
<evidence type="ECO:0000256" key="1">
    <source>
        <dbReference type="ARBA" id="ARBA00004613"/>
    </source>
</evidence>
<name>W0EBE3_9FIRM</name>
<evidence type="ECO:0000256" key="6">
    <source>
        <dbReference type="ARBA" id="ARBA00022825"/>
    </source>
</evidence>
<keyword evidence="6 8" id="KW-0720">Serine protease</keyword>
<feature type="signal peptide" evidence="10">
    <location>
        <begin position="1"/>
        <end position="27"/>
    </location>
</feature>
<evidence type="ECO:0000256" key="7">
    <source>
        <dbReference type="PIRSR" id="PIRSR615500-1"/>
    </source>
</evidence>
<dbReference type="EMBL" id="CP007032">
    <property type="protein sequence ID" value="AHF08087.1"/>
    <property type="molecule type" value="Genomic_DNA"/>
</dbReference>
<keyword evidence="4 8" id="KW-0645">Protease</keyword>
<feature type="active site" description="Charge relay system" evidence="7 8">
    <location>
        <position position="362"/>
    </location>
</feature>
<keyword evidence="10" id="KW-0732">Signal</keyword>
<dbReference type="Gene3D" id="3.40.50.200">
    <property type="entry name" value="Peptidase S8/S53 domain"/>
    <property type="match status" value="1"/>
</dbReference>
<reference evidence="12 13" key="1">
    <citation type="submission" date="2013-12" db="EMBL/GenBank/DDBJ databases">
        <authorList>
            <consortium name="DOE Joint Genome Institute"/>
            <person name="Smidt H."/>
            <person name="Huntemann M."/>
            <person name="Han J."/>
            <person name="Chen A."/>
            <person name="Kyrpides N."/>
            <person name="Mavromatis K."/>
            <person name="Markowitz V."/>
            <person name="Palaniappan K."/>
            <person name="Ivanova N."/>
            <person name="Schaumberg A."/>
            <person name="Pati A."/>
            <person name="Liolios K."/>
            <person name="Nordberg H.P."/>
            <person name="Cantor M.N."/>
            <person name="Hua S.X."/>
            <person name="Woyke T."/>
        </authorList>
    </citation>
    <scope>NUCLEOTIDE SEQUENCE [LARGE SCALE GENOMIC DNA]</scope>
    <source>
        <strain evidence="13">DSM 15288</strain>
    </source>
</reference>
<proteinExistence type="inferred from homology"/>
<dbReference type="Pfam" id="PF04122">
    <property type="entry name" value="CW_binding_2"/>
    <property type="match status" value="3"/>
</dbReference>
<dbReference type="InterPro" id="IPR036852">
    <property type="entry name" value="Peptidase_S8/S53_dom_sf"/>
</dbReference>
<dbReference type="CDD" id="cd07484">
    <property type="entry name" value="Peptidases_S8_Thermitase_like"/>
    <property type="match status" value="1"/>
</dbReference>
<dbReference type="PANTHER" id="PTHR43806">
    <property type="entry name" value="PEPTIDASE S8"/>
    <property type="match status" value="1"/>
</dbReference>
<dbReference type="Proteomes" id="UP000010847">
    <property type="component" value="Chromosome"/>
</dbReference>